<dbReference type="Proteomes" id="UP001244295">
    <property type="component" value="Unassembled WGS sequence"/>
</dbReference>
<reference evidence="1" key="1">
    <citation type="submission" date="2023-07" db="EMBL/GenBank/DDBJ databases">
        <title>Sorghum-associated microbial communities from plants grown in Nebraska, USA.</title>
        <authorList>
            <person name="Schachtman D."/>
        </authorList>
    </citation>
    <scope>NUCLEOTIDE SEQUENCE</scope>
    <source>
        <strain evidence="1">DS2795</strain>
    </source>
</reference>
<dbReference type="EMBL" id="JAUSRR010000003">
    <property type="protein sequence ID" value="MDP9923114.1"/>
    <property type="molecule type" value="Genomic_DNA"/>
</dbReference>
<comment type="caution">
    <text evidence="1">The sequence shown here is derived from an EMBL/GenBank/DDBJ whole genome shotgun (WGS) entry which is preliminary data.</text>
</comment>
<name>A0AAW8DUU8_9BURK</name>
<organism evidence="1 2">
    <name type="scientific">Variovorax boronicumulans</name>
    <dbReference type="NCBI Taxonomy" id="436515"/>
    <lineage>
        <taxon>Bacteria</taxon>
        <taxon>Pseudomonadati</taxon>
        <taxon>Pseudomonadota</taxon>
        <taxon>Betaproteobacteria</taxon>
        <taxon>Burkholderiales</taxon>
        <taxon>Comamonadaceae</taxon>
        <taxon>Variovorax</taxon>
    </lineage>
</organism>
<sequence>MTKLIDRPNRLVRLTRAWTSPLSSETKVHTARSWRNNPNEEKLIRKTSVTYAALVEWEGPIRAVFERMETMDLWGAYLDFAYLKAMDRFEHLQIGFLPNLIAGMVRFGPDQGDLEVFKSDLSDEHMRKIVFKQLGPTIEVPVLKQG</sequence>
<evidence type="ECO:0000313" key="2">
    <source>
        <dbReference type="Proteomes" id="UP001244295"/>
    </source>
</evidence>
<proteinExistence type="predicted"/>
<dbReference type="AlphaFoldDB" id="A0AAW8DUU8"/>
<evidence type="ECO:0000313" key="1">
    <source>
        <dbReference type="EMBL" id="MDP9923114.1"/>
    </source>
</evidence>
<accession>A0AAW8DUU8</accession>
<protein>
    <submittedName>
        <fullName evidence="1">Uncharacterized protein</fullName>
    </submittedName>
</protein>
<gene>
    <name evidence="1" type="ORF">J2W25_002135</name>
</gene>